<dbReference type="AlphaFoldDB" id="A0A8B6G2U0"/>
<gene>
    <name evidence="1" type="ORF">MGAL_10B048000</name>
</gene>
<comment type="caution">
    <text evidence="1">The sequence shown here is derived from an EMBL/GenBank/DDBJ whole genome shotgun (WGS) entry which is preliminary data.</text>
</comment>
<organism evidence="1 2">
    <name type="scientific">Mytilus galloprovincialis</name>
    <name type="common">Mediterranean mussel</name>
    <dbReference type="NCBI Taxonomy" id="29158"/>
    <lineage>
        <taxon>Eukaryota</taxon>
        <taxon>Metazoa</taxon>
        <taxon>Spiralia</taxon>
        <taxon>Lophotrochozoa</taxon>
        <taxon>Mollusca</taxon>
        <taxon>Bivalvia</taxon>
        <taxon>Autobranchia</taxon>
        <taxon>Pteriomorphia</taxon>
        <taxon>Mytilida</taxon>
        <taxon>Mytiloidea</taxon>
        <taxon>Mytilidae</taxon>
        <taxon>Mytilinae</taxon>
        <taxon>Mytilus</taxon>
    </lineage>
</organism>
<evidence type="ECO:0000313" key="2">
    <source>
        <dbReference type="Proteomes" id="UP000596742"/>
    </source>
</evidence>
<sequence>MPHPLQFGFVKEHGAIPAIYTLKEAIHYYLERNSIVYAIFLDNEKAFDRVWQDGLLYKLNQIGIQDKLLLRKIVKHTIDIYEENKWKHSVERRPEELKRYYKIHTCLTEHRLLRLAVTYPSLNSKFMTLVKLGAIAIQTGKSSLCNLYNTDILMHYILCCKSLLQIRTEMFYKIVDILDVEDSVRFFNQDDDEIVESLLATAK</sequence>
<keyword evidence="2" id="KW-1185">Reference proteome</keyword>
<dbReference type="PANTHER" id="PTHR19446">
    <property type="entry name" value="REVERSE TRANSCRIPTASES"/>
    <property type="match status" value="1"/>
</dbReference>
<evidence type="ECO:0000313" key="1">
    <source>
        <dbReference type="EMBL" id="VDI57862.1"/>
    </source>
</evidence>
<evidence type="ECO:0008006" key="3">
    <source>
        <dbReference type="Google" id="ProtNLM"/>
    </source>
</evidence>
<dbReference type="Proteomes" id="UP000596742">
    <property type="component" value="Unassembled WGS sequence"/>
</dbReference>
<dbReference type="OrthoDB" id="10029583at2759"/>
<accession>A0A8B6G2U0</accession>
<name>A0A8B6G2U0_MYTGA</name>
<dbReference type="EMBL" id="UYJE01007775">
    <property type="protein sequence ID" value="VDI57862.1"/>
    <property type="molecule type" value="Genomic_DNA"/>
</dbReference>
<reference evidence="1" key="1">
    <citation type="submission" date="2018-11" db="EMBL/GenBank/DDBJ databases">
        <authorList>
            <person name="Alioto T."/>
            <person name="Alioto T."/>
        </authorList>
    </citation>
    <scope>NUCLEOTIDE SEQUENCE</scope>
</reference>
<proteinExistence type="predicted"/>
<protein>
    <recommendedName>
        <fullName evidence="3">Reverse transcriptase domain-containing protein</fullName>
    </recommendedName>
</protein>